<dbReference type="CDD" id="cd01286">
    <property type="entry name" value="deoxycytidylate_deaminase"/>
    <property type="match status" value="1"/>
</dbReference>
<dbReference type="InterPro" id="IPR035105">
    <property type="entry name" value="Deoxycytidylate_deaminase_dom"/>
</dbReference>
<proteinExistence type="predicted"/>
<dbReference type="AlphaFoldDB" id="A0A1I1DHD7"/>
<dbReference type="GO" id="GO:0004132">
    <property type="term" value="F:dCMP deaminase activity"/>
    <property type="evidence" value="ECO:0007669"/>
    <property type="project" value="InterPro"/>
</dbReference>
<evidence type="ECO:0000256" key="2">
    <source>
        <dbReference type="ARBA" id="ARBA00022801"/>
    </source>
</evidence>
<evidence type="ECO:0000313" key="6">
    <source>
        <dbReference type="EMBL" id="SFB73792.1"/>
    </source>
</evidence>
<feature type="binding site" evidence="4">
    <location>
        <position position="96"/>
    </location>
    <ligand>
        <name>Zn(2+)</name>
        <dbReference type="ChEBI" id="CHEBI:29105"/>
        <note>catalytic</note>
    </ligand>
</feature>
<evidence type="ECO:0000313" key="7">
    <source>
        <dbReference type="Proteomes" id="UP000240042"/>
    </source>
</evidence>
<gene>
    <name evidence="6" type="ORF">SAMN02745150_00499</name>
</gene>
<comment type="cofactor">
    <cofactor evidence="1 4">
        <name>Zn(2+)</name>
        <dbReference type="ChEBI" id="CHEBI:29105"/>
    </cofactor>
</comment>
<dbReference type="EMBL" id="FOKY01000002">
    <property type="protein sequence ID" value="SFB73792.1"/>
    <property type="molecule type" value="Genomic_DNA"/>
</dbReference>
<dbReference type="PANTHER" id="PTHR11086:SF18">
    <property type="entry name" value="DEOXYCYTIDYLATE DEAMINASE"/>
    <property type="match status" value="1"/>
</dbReference>
<feature type="binding site" evidence="4">
    <location>
        <position position="99"/>
    </location>
    <ligand>
        <name>Zn(2+)</name>
        <dbReference type="ChEBI" id="CHEBI:29105"/>
        <note>catalytic</note>
    </ligand>
</feature>
<keyword evidence="4" id="KW-0862">Zinc</keyword>
<dbReference type="GO" id="GO:0008270">
    <property type="term" value="F:zinc ion binding"/>
    <property type="evidence" value="ECO:0007669"/>
    <property type="project" value="InterPro"/>
</dbReference>
<dbReference type="InterPro" id="IPR016473">
    <property type="entry name" value="dCMP_deaminase"/>
</dbReference>
<dbReference type="Pfam" id="PF00383">
    <property type="entry name" value="dCMP_cyt_deam_1"/>
    <property type="match status" value="1"/>
</dbReference>
<dbReference type="STRING" id="34097.SAMN02745150_00499"/>
<evidence type="ECO:0000256" key="1">
    <source>
        <dbReference type="ARBA" id="ARBA00001947"/>
    </source>
</evidence>
<keyword evidence="4" id="KW-0479">Metal-binding</keyword>
<reference evidence="7" key="1">
    <citation type="submission" date="2016-10" db="EMBL/GenBank/DDBJ databases">
        <authorList>
            <person name="Varghese N."/>
            <person name="Submissions S."/>
        </authorList>
    </citation>
    <scope>NUCLEOTIDE SEQUENCE [LARGE SCALE GENOMIC DNA]</scope>
    <source>
        <strain evidence="7">ATCC 43811</strain>
    </source>
</reference>
<dbReference type="InterPro" id="IPR016193">
    <property type="entry name" value="Cytidine_deaminase-like"/>
</dbReference>
<dbReference type="PANTHER" id="PTHR11086">
    <property type="entry name" value="DEOXYCYTIDYLATE DEAMINASE-RELATED"/>
    <property type="match status" value="1"/>
</dbReference>
<evidence type="ECO:0000256" key="3">
    <source>
        <dbReference type="PIRSR" id="PIRSR006019-1"/>
    </source>
</evidence>
<evidence type="ECO:0000256" key="4">
    <source>
        <dbReference type="PIRSR" id="PIRSR006019-2"/>
    </source>
</evidence>
<dbReference type="PIRSF" id="PIRSF006019">
    <property type="entry name" value="dCMP_deaminase"/>
    <property type="match status" value="1"/>
</dbReference>
<protein>
    <submittedName>
        <fullName evidence="6">dCMP deaminase</fullName>
    </submittedName>
</protein>
<evidence type="ECO:0000259" key="5">
    <source>
        <dbReference type="PROSITE" id="PS51747"/>
    </source>
</evidence>
<accession>A0A1I1DHD7</accession>
<dbReference type="Gene3D" id="3.40.140.10">
    <property type="entry name" value="Cytidine Deaminase, domain 2"/>
    <property type="match status" value="1"/>
</dbReference>
<keyword evidence="7" id="KW-1185">Reference proteome</keyword>
<dbReference type="InterPro" id="IPR015517">
    <property type="entry name" value="dCMP_deaminase-rel"/>
</dbReference>
<dbReference type="PROSITE" id="PS51747">
    <property type="entry name" value="CYT_DCMP_DEAMINASES_2"/>
    <property type="match status" value="1"/>
</dbReference>
<feature type="binding site" evidence="4">
    <location>
        <position position="68"/>
    </location>
    <ligand>
        <name>Zn(2+)</name>
        <dbReference type="ChEBI" id="CHEBI:29105"/>
        <note>catalytic</note>
    </ligand>
</feature>
<feature type="active site" description="Proton donor" evidence="3">
    <location>
        <position position="70"/>
    </location>
</feature>
<feature type="domain" description="CMP/dCMP-type deaminase" evidence="5">
    <location>
        <begin position="1"/>
        <end position="134"/>
    </location>
</feature>
<dbReference type="SUPFAM" id="SSF53927">
    <property type="entry name" value="Cytidine deaminase-like"/>
    <property type="match status" value="1"/>
</dbReference>
<name>A0A1I1DHD7_BREAD</name>
<dbReference type="InterPro" id="IPR002125">
    <property type="entry name" value="CMP_dCMP_dom"/>
</dbReference>
<dbReference type="GO" id="GO:0005737">
    <property type="term" value="C:cytoplasm"/>
    <property type="evidence" value="ECO:0007669"/>
    <property type="project" value="TreeGrafter"/>
</dbReference>
<keyword evidence="2" id="KW-0378">Hydrolase</keyword>
<sequence>MNHARVTATASSCTYFQVGSVIVKNDRIISHGYNGTPKGFPEDCPDYFCGDPAQREEHHKFSERTTIHSEMNALLWAARTGISVENASLYVTLEPCHNCVKACVAAGIIHIIYDEPYDKYLPYSQEFCQKSGVELISLEELLKKEA</sequence>
<dbReference type="GO" id="GO:0006220">
    <property type="term" value="P:pyrimidine nucleotide metabolic process"/>
    <property type="evidence" value="ECO:0007669"/>
    <property type="project" value="InterPro"/>
</dbReference>
<organism evidence="6 7">
    <name type="scientific">Brevinema andersonii</name>
    <dbReference type="NCBI Taxonomy" id="34097"/>
    <lineage>
        <taxon>Bacteria</taxon>
        <taxon>Pseudomonadati</taxon>
        <taxon>Spirochaetota</taxon>
        <taxon>Spirochaetia</taxon>
        <taxon>Brevinematales</taxon>
        <taxon>Brevinemataceae</taxon>
        <taxon>Brevinema</taxon>
    </lineage>
</organism>
<dbReference type="Proteomes" id="UP000240042">
    <property type="component" value="Unassembled WGS sequence"/>
</dbReference>